<accession>A0A2H0BDE4</accession>
<name>A0A2H0BDE4_9BACT</name>
<reference evidence="3 4" key="1">
    <citation type="submission" date="2017-09" db="EMBL/GenBank/DDBJ databases">
        <title>Depth-based differentiation of microbial function through sediment-hosted aquifers and enrichment of novel symbionts in the deep terrestrial subsurface.</title>
        <authorList>
            <person name="Probst A.J."/>
            <person name="Ladd B."/>
            <person name="Jarett J.K."/>
            <person name="Geller-Mcgrath D.E."/>
            <person name="Sieber C.M."/>
            <person name="Emerson J.B."/>
            <person name="Anantharaman K."/>
            <person name="Thomas B.C."/>
            <person name="Malmstrom R."/>
            <person name="Stieglmeier M."/>
            <person name="Klingl A."/>
            <person name="Woyke T."/>
            <person name="Ryan C.M."/>
            <person name="Banfield J.F."/>
        </authorList>
    </citation>
    <scope>NUCLEOTIDE SEQUENCE [LARGE SCALE GENOMIC DNA]</scope>
    <source>
        <strain evidence="3">CG22_combo_CG10-13_8_21_14_all_42_17</strain>
    </source>
</reference>
<evidence type="ECO:0008006" key="5">
    <source>
        <dbReference type="Google" id="ProtNLM"/>
    </source>
</evidence>
<feature type="compositionally biased region" description="Basic and acidic residues" evidence="1">
    <location>
        <begin position="16"/>
        <end position="42"/>
    </location>
</feature>
<evidence type="ECO:0000256" key="1">
    <source>
        <dbReference type="SAM" id="MobiDB-lite"/>
    </source>
</evidence>
<keyword evidence="2" id="KW-0472">Membrane</keyword>
<organism evidence="3 4">
    <name type="scientific">Candidatus Zambryskibacteria bacterium CG22_combo_CG10-13_8_21_14_all_42_17</name>
    <dbReference type="NCBI Taxonomy" id="1975118"/>
    <lineage>
        <taxon>Bacteria</taxon>
        <taxon>Candidatus Zambryskiibacteriota</taxon>
    </lineage>
</organism>
<evidence type="ECO:0000313" key="3">
    <source>
        <dbReference type="EMBL" id="PIP55703.1"/>
    </source>
</evidence>
<keyword evidence="2" id="KW-1133">Transmembrane helix</keyword>
<evidence type="ECO:0000313" key="4">
    <source>
        <dbReference type="Proteomes" id="UP000229794"/>
    </source>
</evidence>
<dbReference type="Proteomes" id="UP000229794">
    <property type="component" value="Unassembled WGS sequence"/>
</dbReference>
<dbReference type="AlphaFoldDB" id="A0A2H0BDE4"/>
<feature type="transmembrane region" description="Helical" evidence="2">
    <location>
        <begin position="68"/>
        <end position="88"/>
    </location>
</feature>
<comment type="caution">
    <text evidence="3">The sequence shown here is derived from an EMBL/GenBank/DDBJ whole genome shotgun (WGS) entry which is preliminary data.</text>
</comment>
<proteinExistence type="predicted"/>
<keyword evidence="2" id="KW-0812">Transmembrane</keyword>
<gene>
    <name evidence="3" type="ORF">COX06_01795</name>
</gene>
<feature type="region of interest" description="Disordered" evidence="1">
    <location>
        <begin position="16"/>
        <end position="57"/>
    </location>
</feature>
<evidence type="ECO:0000256" key="2">
    <source>
        <dbReference type="SAM" id="Phobius"/>
    </source>
</evidence>
<dbReference type="EMBL" id="PCST01000020">
    <property type="protein sequence ID" value="PIP55703.1"/>
    <property type="molecule type" value="Genomic_DNA"/>
</dbReference>
<protein>
    <recommendedName>
        <fullName evidence="5">Baseplate protein J-like domain-containing protein</fullName>
    </recommendedName>
</protein>
<sequence>MTKNIEDIIIPERKRSIRDIPIPERRKKQESPDHQFLHKENYPPEPQEDLNAYHQNNKNNSPFPQKRLWLIVTAVSTLVIIFALLLIFNGATLTYVPKSSAISFNEDVYTASKTSDKGLLYSIVKLSVDKGVEVPASGEVEVVRKASGVIIIYNNNNASQRLRATTRFETPDGKIYQIEDSIIVPGRSIVGGKEQPGTLEVRVLAENYGEDFNIGLSDFTLPGLQGTSLFSTIYARSKTEMTGGFVGTEKIASEQDRRQAKIELDALLREELISEARAQVPEDFIMFPSLSSVTFDDLPQTQSQSEDTTMINMRGNLSGLMFKRSDLSNQLSLNKITVNPGESVTIPELKSLELTFVGILSVDLLLPNEIEFTVTGDATAVWQTDEVALKADLIGKHKKDIPSILKNYPTVLSATVTIRPFWKSSFPRDGSRITIKKSLTE</sequence>